<dbReference type="RefSeq" id="WP_150971825.1">
    <property type="nucleotide sequence ID" value="NZ_VZDO01000015.1"/>
</dbReference>
<sequence length="143" mass="16273">MRRTTEERSGEFLTEFVGLWDVRRVIVDHRADAVYHFAGRLQLTEDAFAETGKLRMPRGTVAAERAYRLHSADSRLDVLFSDGRPFVTLGARASQAVRHDCGADLYLGRIICRSTNDWAEYWRVAGPAKRYASFCRYRRAAGG</sequence>
<gene>
    <name evidence="2" type="ORF">F6X38_17305</name>
</gene>
<organism evidence="2 3">
    <name type="scientific">Plantimonas leprariae</name>
    <dbReference type="NCBI Taxonomy" id="2615207"/>
    <lineage>
        <taxon>Bacteria</taxon>
        <taxon>Pseudomonadati</taxon>
        <taxon>Pseudomonadota</taxon>
        <taxon>Alphaproteobacteria</taxon>
        <taxon>Hyphomicrobiales</taxon>
        <taxon>Aurantimonadaceae</taxon>
        <taxon>Plantimonas</taxon>
    </lineage>
</organism>
<dbReference type="AlphaFoldDB" id="A0A7V7TVE3"/>
<evidence type="ECO:0000259" key="1">
    <source>
        <dbReference type="Pfam" id="PF19834"/>
    </source>
</evidence>
<comment type="caution">
    <text evidence="2">The sequence shown here is derived from an EMBL/GenBank/DDBJ whole genome shotgun (WGS) entry which is preliminary data.</text>
</comment>
<accession>A0A7V7TVE3</accession>
<evidence type="ECO:0000313" key="2">
    <source>
        <dbReference type="EMBL" id="KAB0677739.1"/>
    </source>
</evidence>
<name>A0A7V7TVE3_9HYPH</name>
<dbReference type="InterPro" id="IPR045632">
    <property type="entry name" value="DUF6314"/>
</dbReference>
<keyword evidence="3" id="KW-1185">Reference proteome</keyword>
<dbReference type="Proteomes" id="UP000432089">
    <property type="component" value="Unassembled WGS sequence"/>
</dbReference>
<proteinExistence type="predicted"/>
<protein>
    <recommendedName>
        <fullName evidence="1">DUF6314 domain-containing protein</fullName>
    </recommendedName>
</protein>
<reference evidence="2 3" key="1">
    <citation type="submission" date="2019-09" db="EMBL/GenBank/DDBJ databases">
        <title>YIM 132180 draft genome.</title>
        <authorList>
            <person name="Zhang K."/>
        </authorList>
    </citation>
    <scope>NUCLEOTIDE SEQUENCE [LARGE SCALE GENOMIC DNA]</scope>
    <source>
        <strain evidence="2 3">YIM 132180</strain>
    </source>
</reference>
<feature type="domain" description="DUF6314" evidence="1">
    <location>
        <begin position="16"/>
        <end position="139"/>
    </location>
</feature>
<evidence type="ECO:0000313" key="3">
    <source>
        <dbReference type="Proteomes" id="UP000432089"/>
    </source>
</evidence>
<dbReference type="Pfam" id="PF19834">
    <property type="entry name" value="DUF6314"/>
    <property type="match status" value="1"/>
</dbReference>
<dbReference type="EMBL" id="VZDO01000015">
    <property type="protein sequence ID" value="KAB0677739.1"/>
    <property type="molecule type" value="Genomic_DNA"/>
</dbReference>